<evidence type="ECO:0000256" key="2">
    <source>
        <dbReference type="PIRSR" id="PIRSR006386-1"/>
    </source>
</evidence>
<dbReference type="GO" id="GO:1901170">
    <property type="term" value="P:naphthalene catabolic process"/>
    <property type="evidence" value="ECO:0007669"/>
    <property type="project" value="InterPro"/>
</dbReference>
<dbReference type="GO" id="GO:0004602">
    <property type="term" value="F:glutathione peroxidase activity"/>
    <property type="evidence" value="ECO:0007669"/>
    <property type="project" value="TreeGrafter"/>
</dbReference>
<organism evidence="4 5">
    <name type="scientific">Chondromyces crocatus</name>
    <dbReference type="NCBI Taxonomy" id="52"/>
    <lineage>
        <taxon>Bacteria</taxon>
        <taxon>Pseudomonadati</taxon>
        <taxon>Myxococcota</taxon>
        <taxon>Polyangia</taxon>
        <taxon>Polyangiales</taxon>
        <taxon>Polyangiaceae</taxon>
        <taxon>Chondromyces</taxon>
    </lineage>
</organism>
<keyword evidence="1 4" id="KW-0413">Isomerase</keyword>
<dbReference type="GO" id="GO:0006749">
    <property type="term" value="P:glutathione metabolic process"/>
    <property type="evidence" value="ECO:0007669"/>
    <property type="project" value="TreeGrafter"/>
</dbReference>
<dbReference type="EMBL" id="CP012159">
    <property type="protein sequence ID" value="AKT36873.1"/>
    <property type="molecule type" value="Genomic_DNA"/>
</dbReference>
<dbReference type="InterPro" id="IPR014440">
    <property type="entry name" value="HCCAis_GSTk"/>
</dbReference>
<comment type="similarity">
    <text evidence="1">Belongs to the GST superfamily. NadH family.</text>
</comment>
<sequence length="240" mass="26221">MRTLDPAGDRGQDAAMTSQPARIRFYFDIISPYAYLGWTQIHALAERVGAVVDLEPVLFAAMLNHYGNKGPAEVAPKRLYLFKDVLRRAHRLGVPFRSPPHHPFNPLLAMRAASLPLPEVSRRRLIEGLFKAVWAEGQGVEGPEQLGEVATAAGLDGAVIVRDAQGAEAKARLRRQTEEALAAGVFGVPTMLVGEELFWGADSLIEVEAHLRGEDPLQREGAEAFARWVATTPSAQRVPS</sequence>
<feature type="active site" description="Nucleophile" evidence="2">
    <location>
        <position position="31"/>
    </location>
</feature>
<evidence type="ECO:0000313" key="5">
    <source>
        <dbReference type="Proteomes" id="UP000067626"/>
    </source>
</evidence>
<keyword evidence="5" id="KW-1185">Reference proteome</keyword>
<dbReference type="InterPro" id="IPR001853">
    <property type="entry name" value="DSBA-like_thioredoxin_dom"/>
</dbReference>
<dbReference type="KEGG" id="ccro:CMC5_009940"/>
<evidence type="ECO:0000313" key="4">
    <source>
        <dbReference type="EMBL" id="AKT36873.1"/>
    </source>
</evidence>
<dbReference type="CDD" id="cd03022">
    <property type="entry name" value="DsbA_HCCA_Iso"/>
    <property type="match status" value="1"/>
</dbReference>
<dbReference type="Proteomes" id="UP000067626">
    <property type="component" value="Chromosome"/>
</dbReference>
<dbReference type="PIRSF" id="PIRSF006386">
    <property type="entry name" value="HCCAis_GSTk"/>
    <property type="match status" value="1"/>
</dbReference>
<reference evidence="4 5" key="1">
    <citation type="submission" date="2015-07" db="EMBL/GenBank/DDBJ databases">
        <title>Genome analysis of myxobacterium Chondromyces crocatus Cm c5 reveals a high potential for natural compound synthesis and the genetic basis for the loss of fruiting body formation.</title>
        <authorList>
            <person name="Zaburannyi N."/>
            <person name="Bunk B."/>
            <person name="Maier J."/>
            <person name="Overmann J."/>
            <person name="Mueller R."/>
        </authorList>
    </citation>
    <scope>NUCLEOTIDE SEQUENCE [LARGE SCALE GENOMIC DNA]</scope>
    <source>
        <strain evidence="4 5">Cm c5</strain>
    </source>
</reference>
<feature type="domain" description="DSBA-like thioredoxin" evidence="3">
    <location>
        <begin position="23"/>
        <end position="211"/>
    </location>
</feature>
<dbReference type="InterPro" id="IPR051924">
    <property type="entry name" value="GST_Kappa/NadH"/>
</dbReference>
<proteinExistence type="inferred from homology"/>
<dbReference type="PANTHER" id="PTHR42943">
    <property type="entry name" value="GLUTATHIONE S-TRANSFERASE KAPPA"/>
    <property type="match status" value="1"/>
</dbReference>
<dbReference type="GO" id="GO:0004364">
    <property type="term" value="F:glutathione transferase activity"/>
    <property type="evidence" value="ECO:0007669"/>
    <property type="project" value="TreeGrafter"/>
</dbReference>
<evidence type="ECO:0000256" key="1">
    <source>
        <dbReference type="PIRNR" id="PIRNR006386"/>
    </source>
</evidence>
<comment type="catalytic activity">
    <reaction evidence="1">
        <text>2-hydroxychromene-2-carboxylate = (3E)-4-(2-hydroxyphenyl)-2-oxobut-3-enoate</text>
        <dbReference type="Rhea" id="RHEA:27401"/>
        <dbReference type="ChEBI" id="CHEBI:59350"/>
        <dbReference type="ChEBI" id="CHEBI:59353"/>
        <dbReference type="EC" id="5.99.1.4"/>
    </reaction>
</comment>
<dbReference type="Gene3D" id="3.40.30.10">
    <property type="entry name" value="Glutaredoxin"/>
    <property type="match status" value="1"/>
</dbReference>
<accession>A0A0K1E8G2</accession>
<dbReference type="PANTHER" id="PTHR42943:SF2">
    <property type="entry name" value="GLUTATHIONE S-TRANSFERASE KAPPA 1"/>
    <property type="match status" value="1"/>
</dbReference>
<evidence type="ECO:0000259" key="3">
    <source>
        <dbReference type="Pfam" id="PF01323"/>
    </source>
</evidence>
<protein>
    <recommendedName>
        <fullName evidence="1">2-hydroxychromene-2-carboxylate isomerase</fullName>
        <ecNumber evidence="1">5.99.1.4</ecNumber>
    </recommendedName>
</protein>
<dbReference type="Pfam" id="PF01323">
    <property type="entry name" value="DSBA"/>
    <property type="match status" value="1"/>
</dbReference>
<dbReference type="SUPFAM" id="SSF52833">
    <property type="entry name" value="Thioredoxin-like"/>
    <property type="match status" value="1"/>
</dbReference>
<dbReference type="AlphaFoldDB" id="A0A0K1E8G2"/>
<dbReference type="RefSeq" id="WP_245678297.1">
    <property type="nucleotide sequence ID" value="NZ_CP012159.1"/>
</dbReference>
<name>A0A0K1E8G2_CHOCO</name>
<dbReference type="STRING" id="52.CMC5_009940"/>
<gene>
    <name evidence="4" type="ORF">CMC5_009940</name>
</gene>
<dbReference type="EC" id="5.99.1.4" evidence="1"/>
<dbReference type="InterPro" id="IPR044087">
    <property type="entry name" value="NahD-like"/>
</dbReference>
<dbReference type="GO" id="GO:0018845">
    <property type="term" value="F:2-hydroxychromene-2-carboxylate isomerase activity"/>
    <property type="evidence" value="ECO:0007669"/>
    <property type="project" value="UniProtKB-UniRule"/>
</dbReference>
<dbReference type="InterPro" id="IPR036249">
    <property type="entry name" value="Thioredoxin-like_sf"/>
</dbReference>